<dbReference type="SUPFAM" id="SSF46785">
    <property type="entry name" value="Winged helix' DNA-binding domain"/>
    <property type="match status" value="1"/>
</dbReference>
<name>A0A2A3YLB7_9MICO</name>
<dbReference type="PROSITE" id="PS50949">
    <property type="entry name" value="HTH_GNTR"/>
    <property type="match status" value="1"/>
</dbReference>
<dbReference type="EMBL" id="NRGR01000008">
    <property type="protein sequence ID" value="PCC40078.1"/>
    <property type="molecule type" value="Genomic_DNA"/>
</dbReference>
<dbReference type="Pfam" id="PF00392">
    <property type="entry name" value="GntR"/>
    <property type="match status" value="1"/>
</dbReference>
<evidence type="ECO:0000256" key="1">
    <source>
        <dbReference type="ARBA" id="ARBA00023015"/>
    </source>
</evidence>
<dbReference type="PANTHER" id="PTHR38445:SF7">
    <property type="entry name" value="GNTR-FAMILY TRANSCRIPTIONAL REGULATOR"/>
    <property type="match status" value="1"/>
</dbReference>
<dbReference type="GO" id="GO:0003677">
    <property type="term" value="F:DNA binding"/>
    <property type="evidence" value="ECO:0007669"/>
    <property type="project" value="UniProtKB-KW"/>
</dbReference>
<dbReference type="Gene3D" id="1.10.10.10">
    <property type="entry name" value="Winged helix-like DNA-binding domain superfamily/Winged helix DNA-binding domain"/>
    <property type="match status" value="1"/>
</dbReference>
<evidence type="ECO:0000259" key="4">
    <source>
        <dbReference type="PROSITE" id="PS50949"/>
    </source>
</evidence>
<dbReference type="PANTHER" id="PTHR38445">
    <property type="entry name" value="HTH-TYPE TRANSCRIPTIONAL REPRESSOR YTRA"/>
    <property type="match status" value="1"/>
</dbReference>
<keyword evidence="3" id="KW-0804">Transcription</keyword>
<feature type="domain" description="HTH gntR-type" evidence="4">
    <location>
        <begin position="11"/>
        <end position="79"/>
    </location>
</feature>
<evidence type="ECO:0000313" key="6">
    <source>
        <dbReference type="Proteomes" id="UP000218598"/>
    </source>
</evidence>
<evidence type="ECO:0000256" key="2">
    <source>
        <dbReference type="ARBA" id="ARBA00023125"/>
    </source>
</evidence>
<evidence type="ECO:0000256" key="3">
    <source>
        <dbReference type="ARBA" id="ARBA00023163"/>
    </source>
</evidence>
<keyword evidence="2" id="KW-0238">DNA-binding</keyword>
<protein>
    <submittedName>
        <fullName evidence="5">GntR family transcriptional regulator</fullName>
    </submittedName>
</protein>
<dbReference type="SMART" id="SM00345">
    <property type="entry name" value="HTH_GNTR"/>
    <property type="match status" value="1"/>
</dbReference>
<sequence>MHIPLDPSDPEPIYEQIRARLAEMILRGDLAPGEALPSIRALARDLRVSVITTTRAYNELVADGLVDAVRGKGVFVRAQQPEQLRNRALDRIDAALAEVARTARTAGIDADELHERLAHALEEEDR</sequence>
<dbReference type="RefSeq" id="WP_096196714.1">
    <property type="nucleotide sequence ID" value="NZ_BAAAIQ010000005.1"/>
</dbReference>
<proteinExistence type="predicted"/>
<organism evidence="5 6">
    <name type="scientific">Brachybacterium alimentarium</name>
    <dbReference type="NCBI Taxonomy" id="47845"/>
    <lineage>
        <taxon>Bacteria</taxon>
        <taxon>Bacillati</taxon>
        <taxon>Actinomycetota</taxon>
        <taxon>Actinomycetes</taxon>
        <taxon>Micrococcales</taxon>
        <taxon>Dermabacteraceae</taxon>
        <taxon>Brachybacterium</taxon>
    </lineage>
</organism>
<dbReference type="CDD" id="cd07377">
    <property type="entry name" value="WHTH_GntR"/>
    <property type="match status" value="1"/>
</dbReference>
<accession>A0A2A3YLB7</accession>
<dbReference type="Proteomes" id="UP000218598">
    <property type="component" value="Unassembled WGS sequence"/>
</dbReference>
<keyword evidence="6" id="KW-1185">Reference proteome</keyword>
<dbReference type="InterPro" id="IPR036390">
    <property type="entry name" value="WH_DNA-bd_sf"/>
</dbReference>
<dbReference type="AlphaFoldDB" id="A0A2A3YLB7"/>
<gene>
    <name evidence="5" type="ORF">CIK66_05390</name>
</gene>
<dbReference type="InterPro" id="IPR036388">
    <property type="entry name" value="WH-like_DNA-bd_sf"/>
</dbReference>
<reference evidence="5 6" key="1">
    <citation type="journal article" date="2017" name="Elife">
        <title>Extensive horizontal gene transfer in cheese-associated bacteria.</title>
        <authorList>
            <person name="Bonham K.S."/>
            <person name="Wolfe B.E."/>
            <person name="Dutton R.J."/>
        </authorList>
    </citation>
    <scope>NUCLEOTIDE SEQUENCE [LARGE SCALE GENOMIC DNA]</scope>
    <source>
        <strain evidence="5 6">341_9</strain>
    </source>
</reference>
<dbReference type="GO" id="GO:0003700">
    <property type="term" value="F:DNA-binding transcription factor activity"/>
    <property type="evidence" value="ECO:0007669"/>
    <property type="project" value="InterPro"/>
</dbReference>
<dbReference type="InterPro" id="IPR000524">
    <property type="entry name" value="Tscrpt_reg_HTH_GntR"/>
</dbReference>
<dbReference type="OrthoDB" id="4307011at2"/>
<keyword evidence="1" id="KW-0805">Transcription regulation</keyword>
<evidence type="ECO:0000313" key="5">
    <source>
        <dbReference type="EMBL" id="PCC40078.1"/>
    </source>
</evidence>
<comment type="caution">
    <text evidence="5">The sequence shown here is derived from an EMBL/GenBank/DDBJ whole genome shotgun (WGS) entry which is preliminary data.</text>
</comment>